<organism evidence="2 3">
    <name type="scientific">Caballeronia sordidicola</name>
    <name type="common">Burkholderia sordidicola</name>
    <dbReference type="NCBI Taxonomy" id="196367"/>
    <lineage>
        <taxon>Bacteria</taxon>
        <taxon>Pseudomonadati</taxon>
        <taxon>Pseudomonadota</taxon>
        <taxon>Betaproteobacteria</taxon>
        <taxon>Burkholderiales</taxon>
        <taxon>Burkholderiaceae</taxon>
        <taxon>Caballeronia</taxon>
    </lineage>
</organism>
<name>A0A242MAA5_CABSO</name>
<evidence type="ECO:0000313" key="3">
    <source>
        <dbReference type="Proteomes" id="UP000195221"/>
    </source>
</evidence>
<accession>A0A242MAA5</accession>
<protein>
    <submittedName>
        <fullName evidence="2">Uncharacterized protein</fullName>
    </submittedName>
</protein>
<comment type="caution">
    <text evidence="2">The sequence shown here is derived from an EMBL/GenBank/DDBJ whole genome shotgun (WGS) entry which is preliminary data.</text>
</comment>
<sequence>MESAVSQIIDERLSKSQQMHRSHKATPAPVSRTSALHGSLR</sequence>
<reference evidence="2 3" key="1">
    <citation type="submission" date="2017-03" db="EMBL/GenBank/DDBJ databases">
        <title>Genome analysis of strain PAMC 26577.</title>
        <authorList>
            <person name="Oh H.-M."/>
            <person name="Yang J.-A."/>
        </authorList>
    </citation>
    <scope>NUCLEOTIDE SEQUENCE [LARGE SCALE GENOMIC DNA]</scope>
    <source>
        <strain evidence="2 3">PAMC 26577</strain>
    </source>
</reference>
<proteinExistence type="predicted"/>
<feature type="region of interest" description="Disordered" evidence="1">
    <location>
        <begin position="1"/>
        <end position="41"/>
    </location>
</feature>
<evidence type="ECO:0000313" key="2">
    <source>
        <dbReference type="EMBL" id="OTP68069.1"/>
    </source>
</evidence>
<dbReference type="Proteomes" id="UP000195221">
    <property type="component" value="Unassembled WGS sequence"/>
</dbReference>
<gene>
    <name evidence="2" type="ORF">PAMC26577_34795</name>
</gene>
<feature type="compositionally biased region" description="Polar residues" evidence="1">
    <location>
        <begin position="31"/>
        <end position="41"/>
    </location>
</feature>
<dbReference type="AlphaFoldDB" id="A0A242MAA5"/>
<evidence type="ECO:0000256" key="1">
    <source>
        <dbReference type="SAM" id="MobiDB-lite"/>
    </source>
</evidence>
<dbReference type="EMBL" id="NBTZ01000140">
    <property type="protein sequence ID" value="OTP68069.1"/>
    <property type="molecule type" value="Genomic_DNA"/>
</dbReference>